<dbReference type="KEGG" id="cdep:91084352"/>
<evidence type="ECO:0000256" key="2">
    <source>
        <dbReference type="ARBA" id="ARBA00022448"/>
    </source>
</evidence>
<feature type="compositionally biased region" description="Basic and acidic residues" evidence="9">
    <location>
        <begin position="1133"/>
        <end position="1149"/>
    </location>
</feature>
<feature type="region of interest" description="Disordered" evidence="9">
    <location>
        <begin position="927"/>
        <end position="948"/>
    </location>
</feature>
<proteinExistence type="predicted"/>
<dbReference type="PANTHER" id="PTHR13466">
    <property type="entry name" value="TEX2 PROTEIN-RELATED"/>
    <property type="match status" value="1"/>
</dbReference>
<dbReference type="GO" id="GO:0032865">
    <property type="term" value="C:ERMES complex"/>
    <property type="evidence" value="ECO:0007669"/>
    <property type="project" value="TreeGrafter"/>
</dbReference>
<accession>A0AAJ8JMI1</accession>
<reference evidence="12" key="2">
    <citation type="journal article" date="2022" name="Elife">
        <title>Obligate sexual reproduction of a homothallic fungus closely related to the Cryptococcus pathogenic species complex.</title>
        <authorList>
            <person name="Passer A.R."/>
            <person name="Clancey S.A."/>
            <person name="Shea T."/>
            <person name="David-Palma M."/>
            <person name="Averette A.F."/>
            <person name="Boekhout T."/>
            <person name="Porcel B.M."/>
            <person name="Nowrousian M."/>
            <person name="Cuomo C.A."/>
            <person name="Sun S."/>
            <person name="Heitman J."/>
            <person name="Coelho M.A."/>
        </authorList>
    </citation>
    <scope>NUCLEOTIDE SEQUENCE</scope>
    <source>
        <strain evidence="12">CBS 7841</strain>
    </source>
</reference>
<evidence type="ECO:0000256" key="7">
    <source>
        <dbReference type="ARBA" id="ARBA00023121"/>
    </source>
</evidence>
<keyword evidence="4" id="KW-0256">Endoplasmic reticulum</keyword>
<keyword evidence="8 10" id="KW-0472">Membrane</keyword>
<dbReference type="GO" id="GO:0008289">
    <property type="term" value="F:lipid binding"/>
    <property type="evidence" value="ECO:0007669"/>
    <property type="project" value="UniProtKB-KW"/>
</dbReference>
<evidence type="ECO:0000256" key="4">
    <source>
        <dbReference type="ARBA" id="ARBA00022824"/>
    </source>
</evidence>
<dbReference type="AlphaFoldDB" id="A0AAJ8JMI1"/>
<reference evidence="12" key="1">
    <citation type="submission" date="2016-06" db="EMBL/GenBank/DDBJ databases">
        <authorList>
            <person name="Cuomo C."/>
            <person name="Litvintseva A."/>
            <person name="Heitman J."/>
            <person name="Chen Y."/>
            <person name="Sun S."/>
            <person name="Springer D."/>
            <person name="Dromer F."/>
            <person name="Young S."/>
            <person name="Zeng Q."/>
            <person name="Chapman S."/>
            <person name="Gujja S."/>
            <person name="Saif S."/>
            <person name="Birren B."/>
        </authorList>
    </citation>
    <scope>NUCLEOTIDE SEQUENCE</scope>
    <source>
        <strain evidence="12">CBS 7841</strain>
    </source>
</reference>
<dbReference type="GO" id="GO:0005789">
    <property type="term" value="C:endoplasmic reticulum membrane"/>
    <property type="evidence" value="ECO:0007669"/>
    <property type="project" value="UniProtKB-SubCell"/>
</dbReference>
<keyword evidence="13" id="KW-1185">Reference proteome</keyword>
<evidence type="ECO:0000256" key="1">
    <source>
        <dbReference type="ARBA" id="ARBA00004586"/>
    </source>
</evidence>
<feature type="region of interest" description="Disordered" evidence="9">
    <location>
        <begin position="667"/>
        <end position="761"/>
    </location>
</feature>
<feature type="compositionally biased region" description="Polar residues" evidence="9">
    <location>
        <begin position="939"/>
        <end position="948"/>
    </location>
</feature>
<evidence type="ECO:0000259" key="11">
    <source>
        <dbReference type="PROSITE" id="PS51847"/>
    </source>
</evidence>
<evidence type="ECO:0000256" key="8">
    <source>
        <dbReference type="ARBA" id="ARBA00023136"/>
    </source>
</evidence>
<dbReference type="EMBL" id="CP143784">
    <property type="protein sequence ID" value="WVN84999.1"/>
    <property type="molecule type" value="Genomic_DNA"/>
</dbReference>
<keyword evidence="2" id="KW-0813">Transport</keyword>
<dbReference type="PANTHER" id="PTHR13466:SF19">
    <property type="entry name" value="NUCLEUS-VACUOLE JUNCTION PROTEIN 2"/>
    <property type="match status" value="1"/>
</dbReference>
<reference evidence="12" key="3">
    <citation type="submission" date="2024-01" db="EMBL/GenBank/DDBJ databases">
        <authorList>
            <person name="Coelho M.A."/>
            <person name="David-Palma M."/>
            <person name="Shea T."/>
            <person name="Sun S."/>
            <person name="Cuomo C.A."/>
            <person name="Heitman J."/>
        </authorList>
    </citation>
    <scope>NUCLEOTIDE SEQUENCE</scope>
    <source>
        <strain evidence="12">CBS 7841</strain>
    </source>
</reference>
<feature type="region of interest" description="Disordered" evidence="9">
    <location>
        <begin position="1133"/>
        <end position="1160"/>
    </location>
</feature>
<feature type="domain" description="SMP-LTD" evidence="11">
    <location>
        <begin position="335"/>
        <end position="525"/>
    </location>
</feature>
<name>A0AAJ8JMI1_9TREE</name>
<evidence type="ECO:0000256" key="9">
    <source>
        <dbReference type="SAM" id="MobiDB-lite"/>
    </source>
</evidence>
<feature type="compositionally biased region" description="Polar residues" evidence="9">
    <location>
        <begin position="1018"/>
        <end position="1040"/>
    </location>
</feature>
<gene>
    <name evidence="12" type="ORF">L203_100136</name>
</gene>
<feature type="compositionally biased region" description="Basic and acidic residues" evidence="9">
    <location>
        <begin position="63"/>
        <end position="80"/>
    </location>
</feature>
<dbReference type="GO" id="GO:1990456">
    <property type="term" value="P:mitochondrion-endoplasmic reticulum membrane tethering"/>
    <property type="evidence" value="ECO:0007669"/>
    <property type="project" value="TreeGrafter"/>
</dbReference>
<evidence type="ECO:0000313" key="12">
    <source>
        <dbReference type="EMBL" id="WVN84999.1"/>
    </source>
</evidence>
<evidence type="ECO:0000256" key="6">
    <source>
        <dbReference type="ARBA" id="ARBA00023055"/>
    </source>
</evidence>
<feature type="compositionally biased region" description="Polar residues" evidence="9">
    <location>
        <begin position="670"/>
        <end position="681"/>
    </location>
</feature>
<keyword evidence="7" id="KW-0446">Lipid-binding</keyword>
<feature type="compositionally biased region" description="Low complexity" evidence="9">
    <location>
        <begin position="738"/>
        <end position="761"/>
    </location>
</feature>
<feature type="region of interest" description="Disordered" evidence="9">
    <location>
        <begin position="981"/>
        <end position="1003"/>
    </location>
</feature>
<evidence type="ECO:0000256" key="3">
    <source>
        <dbReference type="ARBA" id="ARBA00022692"/>
    </source>
</evidence>
<keyword evidence="6" id="KW-0445">Lipid transport</keyword>
<dbReference type="RefSeq" id="XP_066065700.1">
    <property type="nucleotide sequence ID" value="XM_066209603.1"/>
</dbReference>
<comment type="subcellular location">
    <subcellularLocation>
        <location evidence="1">Endoplasmic reticulum membrane</location>
    </subcellularLocation>
</comment>
<feature type="region of interest" description="Disordered" evidence="9">
    <location>
        <begin position="874"/>
        <end position="902"/>
    </location>
</feature>
<evidence type="ECO:0000313" key="13">
    <source>
        <dbReference type="Proteomes" id="UP000094043"/>
    </source>
</evidence>
<organism evidence="12 13">
    <name type="scientific">Cryptococcus depauperatus CBS 7841</name>
    <dbReference type="NCBI Taxonomy" id="1295531"/>
    <lineage>
        <taxon>Eukaryota</taxon>
        <taxon>Fungi</taxon>
        <taxon>Dikarya</taxon>
        <taxon>Basidiomycota</taxon>
        <taxon>Agaricomycotina</taxon>
        <taxon>Tremellomycetes</taxon>
        <taxon>Tremellales</taxon>
        <taxon>Cryptococcaceae</taxon>
        <taxon>Cryptococcus</taxon>
    </lineage>
</organism>
<dbReference type="GeneID" id="91084352"/>
<dbReference type="InterPro" id="IPR031468">
    <property type="entry name" value="SMP_LBD"/>
</dbReference>
<keyword evidence="3 10" id="KW-0812">Transmembrane</keyword>
<feature type="region of interest" description="Disordered" evidence="9">
    <location>
        <begin position="60"/>
        <end position="80"/>
    </location>
</feature>
<dbReference type="Proteomes" id="UP000094043">
    <property type="component" value="Chromosome 1"/>
</dbReference>
<feature type="compositionally biased region" description="Basic and acidic residues" evidence="9">
    <location>
        <begin position="683"/>
        <end position="692"/>
    </location>
</feature>
<feature type="region of interest" description="Disordered" evidence="9">
    <location>
        <begin position="1018"/>
        <end position="1044"/>
    </location>
</feature>
<dbReference type="GO" id="GO:0015914">
    <property type="term" value="P:phospholipid transport"/>
    <property type="evidence" value="ECO:0007669"/>
    <property type="project" value="TreeGrafter"/>
</dbReference>
<evidence type="ECO:0000256" key="10">
    <source>
        <dbReference type="SAM" id="Phobius"/>
    </source>
</evidence>
<protein>
    <recommendedName>
        <fullName evidence="11">SMP-LTD domain-containing protein</fullName>
    </recommendedName>
</protein>
<feature type="transmembrane region" description="Helical" evidence="10">
    <location>
        <begin position="12"/>
        <end position="36"/>
    </location>
</feature>
<dbReference type="SUPFAM" id="SSF50729">
    <property type="entry name" value="PH domain-like"/>
    <property type="match status" value="1"/>
</dbReference>
<evidence type="ECO:0000256" key="5">
    <source>
        <dbReference type="ARBA" id="ARBA00022989"/>
    </source>
</evidence>
<sequence length="1160" mass="126907">MLLFRMWWPFQWILIYLVGGLTFLPLVVILVIGYVARYGSVPIDKGDPIKLTKNQLQTATNDTEAHFEDKETARGRERQDSSVVPSVSGWLNVRRQFLPHGSVQNGIRATNGSGTTATTSVPAFIASPVEELSEDEALIKSSATTDDNNSIFDALDTSTSISPASTSTSKPTYTTRLAWTYRTIIPGSKPAPPSKESFFCLLKSSILFMYSDETQSDCVAAIDIHDYVVDIEDDDGKFRGKDGEMFSKRHAIVLRVKNQGASKGLSILTRAMGADGSRNEDLINRPIYLFSKSNSRMEDWYLALLAVSSQCLTSDTVFSTEDMQNLVDTIDTEPDPIPMRWFNAALGRVFFGYYRTEAFEQFIMQKMMKKLSKVQRPTFLGPIVVREVNVGKCPPFFSKPMLKDLSPLGQAAFEVHVSHRSPDVRFTVATTATIPTGFKPYVVDLVLAVVLKSFEGNLVVQIKGPPSNRIWYAFTQMPKMDIDVIPVVSERKIQIGVVLKAIEKQLRDVVAESVVLPNMDDLAFFDTSSLPVRGGIFDTAAKIKRNERGEKEVPDANGVSSQKDIGSVMSENHDVFNKKHEKRKSQTLDPGIGMSSSLSLEANIPSNFSEVAIDCPEAAPVSVSSNSSMASRKTAALAATKKWFANSSSKPPSIASQTVNGEFGLPKMQLETSSGPPSQGKGNECRDRHSSIDPDIPPDRFSINSNQVTNLKEHKDRSANTSVSSLEPPFISDTILKPTDTSPSTSTSSIPTTTSNTTTTTTTSAALLISNLKTRDREALRAQVDSAREQVKKWGVNWAARRKAGRTSVGTKEEVGNKHALYRPPEEEKDLRDEPLSAVNKKTYNHSPQLHGDGQPIPVQVHQRSSSRTNIIPLQSKTSSASSISPSKWTPEGGKPTTSLMTDSALPLHTTVDAERSYMTTTNIPSAQLESSHTRRHSNTSPVYTQPTMGKSMVVPRVPKRPGQVTGIGSDDLLLPETKTRHSVEDAASNVEPSVDLDKGETPQPFILSHKLSPVSTRKLSPSQFSYAPSPAETSSSGSIKSYPDKATPILTHASGDRISNTTKRSNLLDGLIDIVSSERSSRCNSLMIQSVSPVENTLSTIPSAEVGGSDAENALRIVAARHGEVECVKGELERGVDREGEEKDKEQDQNMVVQEEGEN</sequence>
<feature type="compositionally biased region" description="Low complexity" evidence="9">
    <location>
        <begin position="876"/>
        <end position="887"/>
    </location>
</feature>
<keyword evidence="5 10" id="KW-1133">Transmembrane helix</keyword>
<dbReference type="CDD" id="cd21675">
    <property type="entry name" value="SMP_TEX2"/>
    <property type="match status" value="1"/>
</dbReference>
<dbReference type="PROSITE" id="PS51847">
    <property type="entry name" value="SMP"/>
    <property type="match status" value="1"/>
</dbReference>